<dbReference type="AlphaFoldDB" id="A0A087EKE2"/>
<gene>
    <name evidence="10" type="ORF">BITS_0579</name>
</gene>
<dbReference type="EMBL" id="JGZU01000003">
    <property type="protein sequence ID" value="KFJ08243.1"/>
    <property type="molecule type" value="Genomic_DNA"/>
</dbReference>
<keyword evidence="2 8" id="KW-0813">Transport</keyword>
<evidence type="ECO:0000256" key="1">
    <source>
        <dbReference type="ARBA" id="ARBA00004429"/>
    </source>
</evidence>
<dbReference type="Gene3D" id="1.10.3720.10">
    <property type="entry name" value="MetI-like"/>
    <property type="match status" value="1"/>
</dbReference>
<dbReference type="STRING" id="356829.BITS_0579"/>
<dbReference type="InterPro" id="IPR000515">
    <property type="entry name" value="MetI-like"/>
</dbReference>
<dbReference type="Proteomes" id="UP000029080">
    <property type="component" value="Unassembled WGS sequence"/>
</dbReference>
<sequence length="293" mass="32040">MAVMQDVKPEQPVQLRAIRIRRQRIVKTLVLGAVAIFLATPLLAMLLFTVRQPLSGVWGIEPWKAIFTGDGSSLGADMSALWKGLGVSLALSAVTVVLMLLLLVPTMVMAHIRNKRLERAIEWVSTLPLTIPAIVLVVGLGPMYRWMSINLLSTNPIWLCFAYVILVLPFAFRALAVGLRSIDVNTLSEAARSLGASWPKVFFKVLIPNLWQSMLSASFISVAVVLGEYTVASLLGRTNLQVALFQLGQSNAQISTAMSLLALVFATVLVVALDVIAEHMRRRQEKGQNDVIG</sequence>
<dbReference type="GO" id="GO:0055085">
    <property type="term" value="P:transmembrane transport"/>
    <property type="evidence" value="ECO:0007669"/>
    <property type="project" value="InterPro"/>
</dbReference>
<keyword evidence="6 8" id="KW-1133">Transmembrane helix</keyword>
<evidence type="ECO:0000259" key="9">
    <source>
        <dbReference type="PROSITE" id="PS50928"/>
    </source>
</evidence>
<feature type="transmembrane region" description="Helical" evidence="8">
    <location>
        <begin position="210"/>
        <end position="232"/>
    </location>
</feature>
<proteinExistence type="inferred from homology"/>
<comment type="caution">
    <text evidence="10">The sequence shown here is derived from an EMBL/GenBank/DDBJ whole genome shotgun (WGS) entry which is preliminary data.</text>
</comment>
<dbReference type="SUPFAM" id="SSF161098">
    <property type="entry name" value="MetI-like"/>
    <property type="match status" value="1"/>
</dbReference>
<dbReference type="Pfam" id="PF00528">
    <property type="entry name" value="BPD_transp_1"/>
    <property type="match status" value="1"/>
</dbReference>
<feature type="transmembrane region" description="Helical" evidence="8">
    <location>
        <begin position="156"/>
        <end position="176"/>
    </location>
</feature>
<protein>
    <submittedName>
        <fullName evidence="10">ABC transporter permease</fullName>
    </submittedName>
</protein>
<keyword evidence="5 8" id="KW-0812">Transmembrane</keyword>
<keyword evidence="11" id="KW-1185">Reference proteome</keyword>
<keyword evidence="7 8" id="KW-0472">Membrane</keyword>
<dbReference type="PROSITE" id="PS50928">
    <property type="entry name" value="ABC_TM1"/>
    <property type="match status" value="1"/>
</dbReference>
<feature type="transmembrane region" description="Helical" evidence="8">
    <location>
        <begin position="120"/>
        <end position="144"/>
    </location>
</feature>
<evidence type="ECO:0000256" key="6">
    <source>
        <dbReference type="ARBA" id="ARBA00022989"/>
    </source>
</evidence>
<evidence type="ECO:0000256" key="8">
    <source>
        <dbReference type="RuleBase" id="RU363032"/>
    </source>
</evidence>
<feature type="transmembrane region" description="Helical" evidence="8">
    <location>
        <begin position="252"/>
        <end position="276"/>
    </location>
</feature>
<dbReference type="PANTHER" id="PTHR43357">
    <property type="entry name" value="INNER MEMBRANE ABC TRANSPORTER PERMEASE PROTEIN YDCV"/>
    <property type="match status" value="1"/>
</dbReference>
<dbReference type="CDD" id="cd06261">
    <property type="entry name" value="TM_PBP2"/>
    <property type="match status" value="1"/>
</dbReference>
<accession>A0A087EKE2</accession>
<comment type="subcellular location">
    <subcellularLocation>
        <location evidence="1">Cell inner membrane</location>
        <topology evidence="1">Multi-pass membrane protein</topology>
    </subcellularLocation>
    <subcellularLocation>
        <location evidence="8">Cell membrane</location>
        <topology evidence="8">Multi-pass membrane protein</topology>
    </subcellularLocation>
</comment>
<dbReference type="GO" id="GO:0005886">
    <property type="term" value="C:plasma membrane"/>
    <property type="evidence" value="ECO:0007669"/>
    <property type="project" value="UniProtKB-SubCell"/>
</dbReference>
<evidence type="ECO:0000256" key="7">
    <source>
        <dbReference type="ARBA" id="ARBA00023136"/>
    </source>
</evidence>
<dbReference type="PANTHER" id="PTHR43357:SF4">
    <property type="entry name" value="INNER MEMBRANE ABC TRANSPORTER PERMEASE PROTEIN YDCV"/>
    <property type="match status" value="1"/>
</dbReference>
<name>A0A087EKE2_9BIFI</name>
<organism evidence="10 11">
    <name type="scientific">Bifidobacterium tsurumiense</name>
    <dbReference type="NCBI Taxonomy" id="356829"/>
    <lineage>
        <taxon>Bacteria</taxon>
        <taxon>Bacillati</taxon>
        <taxon>Actinomycetota</taxon>
        <taxon>Actinomycetes</taxon>
        <taxon>Bifidobacteriales</taxon>
        <taxon>Bifidobacteriaceae</taxon>
        <taxon>Bifidobacterium</taxon>
    </lineage>
</organism>
<evidence type="ECO:0000313" key="10">
    <source>
        <dbReference type="EMBL" id="KFJ08243.1"/>
    </source>
</evidence>
<reference evidence="10 11" key="1">
    <citation type="submission" date="2014-03" db="EMBL/GenBank/DDBJ databases">
        <title>Genomics of Bifidobacteria.</title>
        <authorList>
            <person name="Ventura M."/>
            <person name="Milani C."/>
            <person name="Lugli G.A."/>
        </authorList>
    </citation>
    <scope>NUCLEOTIDE SEQUENCE [LARGE SCALE GENOMIC DNA]</scope>
    <source>
        <strain evidence="10 11">JCM 13495</strain>
    </source>
</reference>
<evidence type="ECO:0000313" key="11">
    <source>
        <dbReference type="Proteomes" id="UP000029080"/>
    </source>
</evidence>
<feature type="transmembrane region" description="Helical" evidence="8">
    <location>
        <begin position="25"/>
        <end position="48"/>
    </location>
</feature>
<keyword evidence="4" id="KW-0997">Cell inner membrane</keyword>
<evidence type="ECO:0000256" key="4">
    <source>
        <dbReference type="ARBA" id="ARBA00022519"/>
    </source>
</evidence>
<dbReference type="eggNOG" id="COG1177">
    <property type="taxonomic scope" value="Bacteria"/>
</dbReference>
<feature type="transmembrane region" description="Helical" evidence="8">
    <location>
        <begin position="85"/>
        <end position="108"/>
    </location>
</feature>
<evidence type="ECO:0000256" key="5">
    <source>
        <dbReference type="ARBA" id="ARBA00022692"/>
    </source>
</evidence>
<comment type="similarity">
    <text evidence="8">Belongs to the binding-protein-dependent transport system permease family.</text>
</comment>
<evidence type="ECO:0000256" key="2">
    <source>
        <dbReference type="ARBA" id="ARBA00022448"/>
    </source>
</evidence>
<dbReference type="InterPro" id="IPR035906">
    <property type="entry name" value="MetI-like_sf"/>
</dbReference>
<keyword evidence="3" id="KW-1003">Cell membrane</keyword>
<feature type="domain" description="ABC transmembrane type-1" evidence="9">
    <location>
        <begin position="85"/>
        <end position="273"/>
    </location>
</feature>
<evidence type="ECO:0000256" key="3">
    <source>
        <dbReference type="ARBA" id="ARBA00022475"/>
    </source>
</evidence>